<dbReference type="EMBL" id="CM037161">
    <property type="protein sequence ID" value="KAH7854726.1"/>
    <property type="molecule type" value="Genomic_DNA"/>
</dbReference>
<proteinExistence type="predicted"/>
<keyword evidence="2" id="KW-1185">Reference proteome</keyword>
<sequence length="1137" mass="129429">MCTPQGILEKLACLAFDETVKDVVKRRKYVLNYSANLEELRSEMTRLEDHWTIIERKVRVANDRGEEVENLVLHWRTKVEDLRKEFQELTQKSIDHEKMRCFACSCPNIKWRYRLSKQAEEKIVHVRKLIEERHFDEISHARPLPLELQRRSNENYENFASRTQIFKDIVEALKDASVNVIGIHGLGGVGKTTLVEEVGEKMQQDETFKQVTLVAVSKDLNVKEIQLKLAESLNFRFDANVDDQKGRAAQLWHKFNNGKKYLVILDDLWEEVDIKAIGIPITDGKTGCKVVLTSRKEDLLVNKMKVDRHFFITELQELEAWTLFKKKVGDSIESQLELHSLALKVCEKCKGLPVVINAIGAALQGKQDHAWRNALSQLEKYMLTKIEDIDPSVWASLKVSYDMLRSSDAKSCFLLCCLFAEDAEIPLEDLTRYCVASGLLFQNPRTLEEAKDAICTIVDALKSASLLSIGSNENVVRIHDVIRDVGISIAREEKAMLVDSGALQWPRNPVNGPSYSVISLSSATINWLPGDLEYPQLHTLMFDNSELTDLEVPDNFFEGMKQLTVLILARMQMWRLPSSLAKLPNLRMLCLKQCKLAEMSILGDLKTNLDVLSFQGSTIKGLPPEIAKLTSLQLLDLRDCADLELIPQGIISKLTNLEELYFAETFDKWEATMSKSKNMSLDEIRSLLSTSRLTTLHIHIPAVTLLPKEDLMFENLKKFRISMGSNFEWDEDFPGSRVLKYEGSSLRKEFIPLVDKAEALYLGGINDMNGLHPLQLFNKLSVLRIDNCKLKYLFSTTTARGLVHLEELQVKDCEIIEEIVGFEGQKVGNELIFSKLKILHLEGLPNLTSFYAEKEKTRTTKGSSSTRHQSLFNEKVIFPVLEELEVEELDSIEEIWDKQSPSVNEKTASFSQLTDVTVKKCEKLMNLGPWNILSRLRNLQRLTVYGCPNVEFIVLFKNGKGEEEVADDSTLIIPLLRHLRIEKMEKLKSFYSSSTTANAQSLFNHQVILPSLEVLKVQALDSIKEIWDKQSTSVIENTASFSQLRDMTVEECKELVNLGPANILPRLRNLQSLIVSSCPNVEVIVLFKNGKEEEAADESTFIIPQLRYLAIWNMEKLKSFCSSSTTSNAQSLFNHQV</sequence>
<reference evidence="1 2" key="1">
    <citation type="journal article" date="2021" name="Hortic Res">
        <title>High-quality reference genome and annotation aids understanding of berry development for evergreen blueberry (Vaccinium darrowii).</title>
        <authorList>
            <person name="Yu J."/>
            <person name="Hulse-Kemp A.M."/>
            <person name="Babiker E."/>
            <person name="Staton M."/>
        </authorList>
    </citation>
    <scope>NUCLEOTIDE SEQUENCE [LARGE SCALE GENOMIC DNA]</scope>
    <source>
        <strain evidence="2">cv. NJ 8807/NJ 8810</strain>
        <tissue evidence="1">Young leaf</tissue>
    </source>
</reference>
<name>A0ACB7YM90_9ERIC</name>
<comment type="caution">
    <text evidence="1">The sequence shown here is derived from an EMBL/GenBank/DDBJ whole genome shotgun (WGS) entry which is preliminary data.</text>
</comment>
<organism evidence="1 2">
    <name type="scientific">Vaccinium darrowii</name>
    <dbReference type="NCBI Taxonomy" id="229202"/>
    <lineage>
        <taxon>Eukaryota</taxon>
        <taxon>Viridiplantae</taxon>
        <taxon>Streptophyta</taxon>
        <taxon>Embryophyta</taxon>
        <taxon>Tracheophyta</taxon>
        <taxon>Spermatophyta</taxon>
        <taxon>Magnoliopsida</taxon>
        <taxon>eudicotyledons</taxon>
        <taxon>Gunneridae</taxon>
        <taxon>Pentapetalae</taxon>
        <taxon>asterids</taxon>
        <taxon>Ericales</taxon>
        <taxon>Ericaceae</taxon>
        <taxon>Vaccinioideae</taxon>
        <taxon>Vaccinieae</taxon>
        <taxon>Vaccinium</taxon>
    </lineage>
</organism>
<evidence type="ECO:0000313" key="2">
    <source>
        <dbReference type="Proteomes" id="UP000828048"/>
    </source>
</evidence>
<dbReference type="Proteomes" id="UP000828048">
    <property type="component" value="Chromosome 11"/>
</dbReference>
<protein>
    <submittedName>
        <fullName evidence="1">Uncharacterized protein</fullName>
    </submittedName>
</protein>
<evidence type="ECO:0000313" key="1">
    <source>
        <dbReference type="EMBL" id="KAH7854726.1"/>
    </source>
</evidence>
<gene>
    <name evidence="1" type="ORF">Vadar_017183</name>
</gene>
<accession>A0ACB7YM90</accession>